<reference evidence="13 14" key="1">
    <citation type="submission" date="2020-07" db="EMBL/GenBank/DDBJ databases">
        <title>Huge and variable diversity of episymbiotic CPR bacteria and DPANN archaea in groundwater ecosystems.</title>
        <authorList>
            <person name="He C.Y."/>
            <person name="Keren R."/>
            <person name="Whittaker M."/>
            <person name="Farag I.F."/>
            <person name="Doudna J."/>
            <person name="Cate J.H.D."/>
            <person name="Banfield J.F."/>
        </authorList>
    </citation>
    <scope>NUCLEOTIDE SEQUENCE [LARGE SCALE GENOMIC DNA]</scope>
    <source>
        <strain evidence="13">NC_groundwater_70_Ag_B-0.1um_54_66</strain>
    </source>
</reference>
<comment type="subunit">
    <text evidence="10">Homodimer.</text>
</comment>
<dbReference type="Gene3D" id="3.40.50.10490">
    <property type="entry name" value="Glucose-6-phosphate isomerase like protein, domain 1"/>
    <property type="match status" value="2"/>
</dbReference>
<dbReference type="InterPro" id="IPR046348">
    <property type="entry name" value="SIS_dom_sf"/>
</dbReference>
<dbReference type="HAMAP" id="MF_00164">
    <property type="entry name" value="GlmS"/>
    <property type="match status" value="1"/>
</dbReference>
<proteinExistence type="inferred from homology"/>
<organism evidence="13 14">
    <name type="scientific">Micavibrio aeruginosavorus</name>
    <dbReference type="NCBI Taxonomy" id="349221"/>
    <lineage>
        <taxon>Bacteria</taxon>
        <taxon>Pseudomonadati</taxon>
        <taxon>Bdellovibrionota</taxon>
        <taxon>Bdellovibrionia</taxon>
        <taxon>Bdellovibrionales</taxon>
        <taxon>Pseudobdellovibrionaceae</taxon>
        <taxon>Micavibrio</taxon>
    </lineage>
</organism>
<accession>A0A7T5R2U8</accession>
<dbReference type="FunFam" id="3.40.50.10490:FF:000001">
    <property type="entry name" value="Glutamine--fructose-6-phosphate aminotransferase [isomerizing]"/>
    <property type="match status" value="1"/>
</dbReference>
<keyword evidence="8" id="KW-0677">Repeat</keyword>
<dbReference type="GO" id="GO:0004360">
    <property type="term" value="F:glutamine-fructose-6-phosphate transaminase (isomerizing) activity"/>
    <property type="evidence" value="ECO:0007669"/>
    <property type="project" value="UniProtKB-UniRule"/>
</dbReference>
<evidence type="ECO:0000256" key="10">
    <source>
        <dbReference type="HAMAP-Rule" id="MF_00164"/>
    </source>
</evidence>
<dbReference type="InterPro" id="IPR029055">
    <property type="entry name" value="Ntn_hydrolases_N"/>
</dbReference>
<comment type="catalytic activity">
    <reaction evidence="1 10">
        <text>D-fructose 6-phosphate + L-glutamine = D-glucosamine 6-phosphate + L-glutamate</text>
        <dbReference type="Rhea" id="RHEA:13237"/>
        <dbReference type="ChEBI" id="CHEBI:29985"/>
        <dbReference type="ChEBI" id="CHEBI:58359"/>
        <dbReference type="ChEBI" id="CHEBI:58725"/>
        <dbReference type="ChEBI" id="CHEBI:61527"/>
        <dbReference type="EC" id="2.6.1.16"/>
    </reaction>
</comment>
<evidence type="ECO:0000256" key="1">
    <source>
        <dbReference type="ARBA" id="ARBA00001031"/>
    </source>
</evidence>
<evidence type="ECO:0000256" key="9">
    <source>
        <dbReference type="ARBA" id="ARBA00022962"/>
    </source>
</evidence>
<keyword evidence="7 10" id="KW-0808">Transferase</keyword>
<feature type="initiator methionine" description="Removed" evidence="10">
    <location>
        <position position="1"/>
    </location>
</feature>
<feature type="domain" description="SIS" evidence="12">
    <location>
        <begin position="458"/>
        <end position="601"/>
    </location>
</feature>
<feature type="domain" description="Glutamine amidotransferase type-2" evidence="11">
    <location>
        <begin position="2"/>
        <end position="218"/>
    </location>
</feature>
<dbReference type="GO" id="GO:0005975">
    <property type="term" value="P:carbohydrate metabolic process"/>
    <property type="evidence" value="ECO:0007669"/>
    <property type="project" value="UniProtKB-UniRule"/>
</dbReference>
<keyword evidence="5 10" id="KW-0963">Cytoplasm</keyword>
<protein>
    <recommendedName>
        <fullName evidence="4 10">Glutamine--fructose-6-phosphate aminotransferase [isomerizing]</fullName>
        <ecNumber evidence="3 10">2.6.1.16</ecNumber>
    </recommendedName>
    <alternativeName>
        <fullName evidence="10">D-fructose-6-phosphate amidotransferase</fullName>
    </alternativeName>
    <alternativeName>
        <fullName evidence="10">GFAT</fullName>
    </alternativeName>
    <alternativeName>
        <fullName evidence="10">Glucosamine-6-phosphate synthase</fullName>
    </alternativeName>
    <alternativeName>
        <fullName evidence="10">Hexosephosphate aminotransferase</fullName>
    </alternativeName>
    <alternativeName>
        <fullName evidence="10">L-glutamine--D-fructose-6-phosphate amidotransferase</fullName>
    </alternativeName>
</protein>
<dbReference type="SUPFAM" id="SSF53697">
    <property type="entry name" value="SIS domain"/>
    <property type="match status" value="1"/>
</dbReference>
<comment type="function">
    <text evidence="10">Catalyzes the first step in hexosamine metabolism, converting fructose-6P into glucosamine-6P using glutamine as a nitrogen source.</text>
</comment>
<dbReference type="InterPro" id="IPR035490">
    <property type="entry name" value="GlmS/FrlB_SIS"/>
</dbReference>
<dbReference type="GO" id="GO:0006487">
    <property type="term" value="P:protein N-linked glycosylation"/>
    <property type="evidence" value="ECO:0007669"/>
    <property type="project" value="TreeGrafter"/>
</dbReference>
<feature type="domain" description="SIS" evidence="12">
    <location>
        <begin position="285"/>
        <end position="424"/>
    </location>
</feature>
<dbReference type="PANTHER" id="PTHR10937">
    <property type="entry name" value="GLUCOSAMINE--FRUCTOSE-6-PHOSPHATE AMINOTRANSFERASE, ISOMERIZING"/>
    <property type="match status" value="1"/>
</dbReference>
<evidence type="ECO:0000313" key="14">
    <source>
        <dbReference type="Proteomes" id="UP000595362"/>
    </source>
</evidence>
<comment type="subcellular location">
    <subcellularLocation>
        <location evidence="2 10">Cytoplasm</location>
    </subcellularLocation>
</comment>
<evidence type="ECO:0000256" key="3">
    <source>
        <dbReference type="ARBA" id="ARBA00012916"/>
    </source>
</evidence>
<evidence type="ECO:0000256" key="5">
    <source>
        <dbReference type="ARBA" id="ARBA00022490"/>
    </source>
</evidence>
<dbReference type="EMBL" id="CP066681">
    <property type="protein sequence ID" value="QQG36479.1"/>
    <property type="molecule type" value="Genomic_DNA"/>
</dbReference>
<dbReference type="EC" id="2.6.1.16" evidence="3 10"/>
<sequence>MCGIVGILSQDKDVAPLLVEGLRRLEYRGYDSAGIATLHDGRIDRLRAEGKLVNLDTKLKKNPIRGHAGIGHTRWATHGGPTENNAHPHATDRVAVVHNGIIENYVTLREELQKDQCRFETETDTEVVAHLVTRNLKQGMKPQEAALAAFDRLEGAYALALLFTGEDNLLIGVRQGTPLAVGYGEGEMYMASDSYALAPLTKKISFLEDGDRVVVTREGVTIYNREGEVQKRPIRITAQSGATTGKGEYRHFMIKEIYEQPAVIGDTLNTFINPATGKITVPDNILGALDGASRLTMVACGTAYYACMVGKYWFEKIARLPVEIDVASEFRYREAPLPDKGVALFVSQSGETLDTLEALRYCKRERQSIVSVVNTVESTIERESDMVLHTLAGPEIGVASTKAFTTQLTTLLCMALGLAVRRGLITGDVEVRMTEALRHLPTLVADTIRSAERPIIEIARDIADARDVLYIGRSYMYPVALEGALKLKEVSYIHAEGYAAGEMKHGPIALIDETVPVVVVSPGTDPLFEKTASNVQETVARGGQVLMITDADGAARMHVPARWQVQIGYAPIELAPILYTIPVQLLAYHVAIAKGTDVDQPRNLAKSVTVE</sequence>
<dbReference type="InterPro" id="IPR005855">
    <property type="entry name" value="GFAT"/>
</dbReference>
<keyword evidence="9" id="KW-0315">Glutamine amidotransferase</keyword>
<name>A0A7T5R2U8_9BACT</name>
<dbReference type="Proteomes" id="UP000595362">
    <property type="component" value="Chromosome"/>
</dbReference>
<gene>
    <name evidence="10 13" type="primary">glmS</name>
    <name evidence="13" type="ORF">HYS17_01420</name>
</gene>
<evidence type="ECO:0000256" key="8">
    <source>
        <dbReference type="ARBA" id="ARBA00022737"/>
    </source>
</evidence>
<dbReference type="InterPro" id="IPR017932">
    <property type="entry name" value="GATase_2_dom"/>
</dbReference>
<evidence type="ECO:0000313" key="13">
    <source>
        <dbReference type="EMBL" id="QQG36479.1"/>
    </source>
</evidence>
<dbReference type="GO" id="GO:0097367">
    <property type="term" value="F:carbohydrate derivative binding"/>
    <property type="evidence" value="ECO:0007669"/>
    <property type="project" value="InterPro"/>
</dbReference>
<dbReference type="GO" id="GO:0006047">
    <property type="term" value="P:UDP-N-acetylglucosamine metabolic process"/>
    <property type="evidence" value="ECO:0007669"/>
    <property type="project" value="TreeGrafter"/>
</dbReference>
<dbReference type="FunFam" id="3.60.20.10:FF:000006">
    <property type="entry name" value="Glutamine--fructose-6-phosphate aminotransferase [isomerizing]"/>
    <property type="match status" value="1"/>
</dbReference>
<dbReference type="GO" id="GO:0046349">
    <property type="term" value="P:amino sugar biosynthetic process"/>
    <property type="evidence" value="ECO:0007669"/>
    <property type="project" value="UniProtKB-ARBA"/>
</dbReference>
<dbReference type="CDD" id="cd05009">
    <property type="entry name" value="SIS_GlmS_GlmD_2"/>
    <property type="match status" value="1"/>
</dbReference>
<feature type="active site" description="For Fru-6P isomerization activity" evidence="10">
    <location>
        <position position="606"/>
    </location>
</feature>
<evidence type="ECO:0000256" key="7">
    <source>
        <dbReference type="ARBA" id="ARBA00022679"/>
    </source>
</evidence>
<dbReference type="CDD" id="cd05008">
    <property type="entry name" value="SIS_GlmS_GlmD_1"/>
    <property type="match status" value="1"/>
</dbReference>
<evidence type="ECO:0000259" key="11">
    <source>
        <dbReference type="PROSITE" id="PS51278"/>
    </source>
</evidence>
<feature type="active site" description="Nucleophile; for GATase activity" evidence="10">
    <location>
        <position position="2"/>
    </location>
</feature>
<dbReference type="NCBIfam" id="NF001484">
    <property type="entry name" value="PRK00331.1"/>
    <property type="match status" value="1"/>
</dbReference>
<evidence type="ECO:0000256" key="4">
    <source>
        <dbReference type="ARBA" id="ARBA00016090"/>
    </source>
</evidence>
<evidence type="ECO:0000256" key="6">
    <source>
        <dbReference type="ARBA" id="ARBA00022576"/>
    </source>
</evidence>
<dbReference type="FunFam" id="3.40.50.10490:FF:000002">
    <property type="entry name" value="Glutamine--fructose-6-phosphate aminotransferase [isomerizing]"/>
    <property type="match status" value="1"/>
</dbReference>
<dbReference type="PROSITE" id="PS51464">
    <property type="entry name" value="SIS"/>
    <property type="match status" value="2"/>
</dbReference>
<evidence type="ECO:0000259" key="12">
    <source>
        <dbReference type="PROSITE" id="PS51464"/>
    </source>
</evidence>
<dbReference type="PROSITE" id="PS51278">
    <property type="entry name" value="GATASE_TYPE_2"/>
    <property type="match status" value="1"/>
</dbReference>
<dbReference type="InterPro" id="IPR035466">
    <property type="entry name" value="GlmS/AgaS_SIS"/>
</dbReference>
<dbReference type="Gene3D" id="3.60.20.10">
    <property type="entry name" value="Glutamine Phosphoribosylpyrophosphate, subunit 1, domain 1"/>
    <property type="match status" value="1"/>
</dbReference>
<dbReference type="Pfam" id="PF13522">
    <property type="entry name" value="GATase_6"/>
    <property type="match status" value="1"/>
</dbReference>
<evidence type="ECO:0000256" key="2">
    <source>
        <dbReference type="ARBA" id="ARBA00004496"/>
    </source>
</evidence>
<dbReference type="Pfam" id="PF01380">
    <property type="entry name" value="SIS"/>
    <property type="match status" value="2"/>
</dbReference>
<dbReference type="AlphaFoldDB" id="A0A7T5R2U8"/>
<dbReference type="InterPro" id="IPR001347">
    <property type="entry name" value="SIS_dom"/>
</dbReference>
<dbReference type="GO" id="GO:0006002">
    <property type="term" value="P:fructose 6-phosphate metabolic process"/>
    <property type="evidence" value="ECO:0007669"/>
    <property type="project" value="TreeGrafter"/>
</dbReference>
<keyword evidence="6 10" id="KW-0032">Aminotransferase</keyword>
<dbReference type="NCBIfam" id="TIGR01135">
    <property type="entry name" value="glmS"/>
    <property type="match status" value="1"/>
</dbReference>
<dbReference type="CDD" id="cd00714">
    <property type="entry name" value="GFAT"/>
    <property type="match status" value="1"/>
</dbReference>
<dbReference type="GO" id="GO:0005829">
    <property type="term" value="C:cytosol"/>
    <property type="evidence" value="ECO:0007669"/>
    <property type="project" value="TreeGrafter"/>
</dbReference>
<dbReference type="PANTHER" id="PTHR10937:SF0">
    <property type="entry name" value="GLUTAMINE--FRUCTOSE-6-PHOSPHATE TRANSAMINASE (ISOMERIZING)"/>
    <property type="match status" value="1"/>
</dbReference>
<dbReference type="InterPro" id="IPR047084">
    <property type="entry name" value="GFAT_N"/>
</dbReference>
<dbReference type="SUPFAM" id="SSF56235">
    <property type="entry name" value="N-terminal nucleophile aminohydrolases (Ntn hydrolases)"/>
    <property type="match status" value="1"/>
</dbReference>